<name>A0A226H492_9FLAO</name>
<accession>A0A226H492</accession>
<evidence type="ECO:0000313" key="2">
    <source>
        <dbReference type="EMBL" id="OXA88300.1"/>
    </source>
</evidence>
<keyword evidence="1" id="KW-0732">Signal</keyword>
<reference evidence="2 3" key="1">
    <citation type="submission" date="2016-11" db="EMBL/GenBank/DDBJ databases">
        <title>Whole genomes of Flavobacteriaceae.</title>
        <authorList>
            <person name="Stine C."/>
            <person name="Li C."/>
            <person name="Tadesse D."/>
        </authorList>
    </citation>
    <scope>NUCLEOTIDE SEQUENCE [LARGE SCALE GENOMIC DNA]</scope>
    <source>
        <strain evidence="2 3">DSM 18292</strain>
    </source>
</reference>
<dbReference type="OrthoDB" id="1043604at2"/>
<evidence type="ECO:0000256" key="1">
    <source>
        <dbReference type="SAM" id="SignalP"/>
    </source>
</evidence>
<dbReference type="Gene3D" id="3.10.450.410">
    <property type="match status" value="1"/>
</dbReference>
<evidence type="ECO:0008006" key="4">
    <source>
        <dbReference type="Google" id="ProtNLM"/>
    </source>
</evidence>
<dbReference type="RefSeq" id="WP_089050722.1">
    <property type="nucleotide sequence ID" value="NZ_FXTV01000013.1"/>
</dbReference>
<feature type="chain" id="PRO_5012963139" description="DUF4348 domain-containing protein" evidence="1">
    <location>
        <begin position="22"/>
        <end position="130"/>
    </location>
</feature>
<dbReference type="InterPro" id="IPR025590">
    <property type="entry name" value="DUF4348"/>
</dbReference>
<organism evidence="2 3">
    <name type="scientific">Flavobacterium hercynium</name>
    <dbReference type="NCBI Taxonomy" id="387094"/>
    <lineage>
        <taxon>Bacteria</taxon>
        <taxon>Pseudomonadati</taxon>
        <taxon>Bacteroidota</taxon>
        <taxon>Flavobacteriia</taxon>
        <taxon>Flavobacteriales</taxon>
        <taxon>Flavobacteriaceae</taxon>
        <taxon>Flavobacterium</taxon>
    </lineage>
</organism>
<comment type="caution">
    <text evidence="2">The sequence shown here is derived from an EMBL/GenBank/DDBJ whole genome shotgun (WGS) entry which is preliminary data.</text>
</comment>
<gene>
    <name evidence="2" type="ORF">B0A66_15270</name>
</gene>
<dbReference type="AlphaFoldDB" id="A0A226H492"/>
<proteinExistence type="predicted"/>
<dbReference type="EMBL" id="MUGW01000032">
    <property type="protein sequence ID" value="OXA88300.1"/>
    <property type="molecule type" value="Genomic_DNA"/>
</dbReference>
<dbReference type="Pfam" id="PF14254">
    <property type="entry name" value="DUF4348"/>
    <property type="match status" value="1"/>
</dbReference>
<sequence length="130" mass="15088">MKKIALIVALIITSHCINAQAKSANAEETFTTFFKKFNEDKNFQMSRVVFPLAVKMNNDDFELVDFTITKEKYKTLKLNAQGTSYKQNTVTKNNTVTIQQRGKDNGIFIDYVFEKRKGLWFLKTWIDEST</sequence>
<keyword evidence="3" id="KW-1185">Reference proteome</keyword>
<feature type="signal peptide" evidence="1">
    <location>
        <begin position="1"/>
        <end position="21"/>
    </location>
</feature>
<evidence type="ECO:0000313" key="3">
    <source>
        <dbReference type="Proteomes" id="UP000198345"/>
    </source>
</evidence>
<dbReference type="Proteomes" id="UP000198345">
    <property type="component" value="Unassembled WGS sequence"/>
</dbReference>
<protein>
    <recommendedName>
        <fullName evidence="4">DUF4348 domain-containing protein</fullName>
    </recommendedName>
</protein>